<name>A0A1Y3R6T1_9BACT</name>
<evidence type="ECO:0000256" key="1">
    <source>
        <dbReference type="SAM" id="Phobius"/>
    </source>
</evidence>
<dbReference type="EMBL" id="NFHB01000002">
    <property type="protein sequence ID" value="OUN04480.1"/>
    <property type="molecule type" value="Genomic_DNA"/>
</dbReference>
<comment type="caution">
    <text evidence="2">The sequence shown here is derived from an EMBL/GenBank/DDBJ whole genome shotgun (WGS) entry which is preliminary data.</text>
</comment>
<dbReference type="Proteomes" id="UP000195772">
    <property type="component" value="Unassembled WGS sequence"/>
</dbReference>
<evidence type="ECO:0000313" key="3">
    <source>
        <dbReference type="Proteomes" id="UP000195772"/>
    </source>
</evidence>
<feature type="transmembrane region" description="Helical" evidence="1">
    <location>
        <begin position="56"/>
        <end position="79"/>
    </location>
</feature>
<keyword evidence="1" id="KW-0472">Membrane</keyword>
<proteinExistence type="predicted"/>
<dbReference type="AlphaFoldDB" id="A0A1Y3R6T1"/>
<keyword evidence="1" id="KW-0812">Transmembrane</keyword>
<protein>
    <submittedName>
        <fullName evidence="2">Uncharacterized protein</fullName>
    </submittedName>
</protein>
<gene>
    <name evidence="2" type="ORF">B5G41_04000</name>
</gene>
<feature type="transmembrane region" description="Helical" evidence="1">
    <location>
        <begin position="12"/>
        <end position="35"/>
    </location>
</feature>
<sequence length="82" mass="9117">MDTFPDGKERRLMLSLFFSAGIFYHSTVRVVQYLCRGCRIESALLRPAPMKRPKQMTGTMKLLIALIAIAIIAICGNAGSKK</sequence>
<reference evidence="3" key="1">
    <citation type="submission" date="2017-04" db="EMBL/GenBank/DDBJ databases">
        <title>Function of individual gut microbiota members based on whole genome sequencing of pure cultures obtained from chicken caecum.</title>
        <authorList>
            <person name="Medvecky M."/>
            <person name="Cejkova D."/>
            <person name="Polansky O."/>
            <person name="Karasova D."/>
            <person name="Kubasova T."/>
            <person name="Cizek A."/>
            <person name="Rychlik I."/>
        </authorList>
    </citation>
    <scope>NUCLEOTIDE SEQUENCE [LARGE SCALE GENOMIC DNA]</scope>
    <source>
        <strain evidence="3">An90</strain>
    </source>
</reference>
<organism evidence="2 3">
    <name type="scientific">Alistipes onderdonkii</name>
    <dbReference type="NCBI Taxonomy" id="328813"/>
    <lineage>
        <taxon>Bacteria</taxon>
        <taxon>Pseudomonadati</taxon>
        <taxon>Bacteroidota</taxon>
        <taxon>Bacteroidia</taxon>
        <taxon>Bacteroidales</taxon>
        <taxon>Rikenellaceae</taxon>
        <taxon>Alistipes</taxon>
    </lineage>
</organism>
<keyword evidence="1" id="KW-1133">Transmembrane helix</keyword>
<accession>A0A1Y3R6T1</accession>
<evidence type="ECO:0000313" key="2">
    <source>
        <dbReference type="EMBL" id="OUN04480.1"/>
    </source>
</evidence>